<organism evidence="4 5">
    <name type="scientific">Amycolatopsis eburnea</name>
    <dbReference type="NCBI Taxonomy" id="2267691"/>
    <lineage>
        <taxon>Bacteria</taxon>
        <taxon>Bacillati</taxon>
        <taxon>Actinomycetota</taxon>
        <taxon>Actinomycetes</taxon>
        <taxon>Pseudonocardiales</taxon>
        <taxon>Pseudonocardiaceae</taxon>
        <taxon>Amycolatopsis</taxon>
    </lineage>
</organism>
<dbReference type="InterPro" id="IPR023631">
    <property type="entry name" value="Amidase_dom"/>
</dbReference>
<dbReference type="EMBL" id="RSEC01000046">
    <property type="protein sequence ID" value="RSD17169.1"/>
    <property type="molecule type" value="Genomic_DNA"/>
</dbReference>
<evidence type="ECO:0000313" key="4">
    <source>
        <dbReference type="EMBL" id="RSD17169.1"/>
    </source>
</evidence>
<comment type="similarity">
    <text evidence="1">Belongs to the amidase family.</text>
</comment>
<dbReference type="InterPro" id="IPR036928">
    <property type="entry name" value="AS_sf"/>
</dbReference>
<evidence type="ECO:0000256" key="1">
    <source>
        <dbReference type="ARBA" id="ARBA00009199"/>
    </source>
</evidence>
<dbReference type="Gene3D" id="3.90.1300.10">
    <property type="entry name" value="Amidase signature (AS) domain"/>
    <property type="match status" value="1"/>
</dbReference>
<evidence type="ECO:0000256" key="2">
    <source>
        <dbReference type="SAM" id="MobiDB-lite"/>
    </source>
</evidence>
<keyword evidence="5" id="KW-1185">Reference proteome</keyword>
<evidence type="ECO:0000313" key="5">
    <source>
        <dbReference type="Proteomes" id="UP000267081"/>
    </source>
</evidence>
<feature type="region of interest" description="Disordered" evidence="2">
    <location>
        <begin position="139"/>
        <end position="158"/>
    </location>
</feature>
<dbReference type="InterPro" id="IPR000120">
    <property type="entry name" value="Amidase"/>
</dbReference>
<dbReference type="SUPFAM" id="SSF75304">
    <property type="entry name" value="Amidase signature (AS) enzymes"/>
    <property type="match status" value="1"/>
</dbReference>
<dbReference type="PANTHER" id="PTHR11895:SF7">
    <property type="entry name" value="GLUTAMYL-TRNA(GLN) AMIDOTRANSFERASE SUBUNIT A, MITOCHONDRIAL"/>
    <property type="match status" value="1"/>
</dbReference>
<feature type="domain" description="Amidase" evidence="3">
    <location>
        <begin position="31"/>
        <end position="457"/>
    </location>
</feature>
<evidence type="ECO:0000259" key="3">
    <source>
        <dbReference type="Pfam" id="PF01425"/>
    </source>
</evidence>
<dbReference type="AlphaFoldDB" id="A0A3R9ERP0"/>
<name>A0A3R9ERP0_9PSEU</name>
<sequence>MPDGAVVTDLSTLDATAQAALVRGGELTAADLVDAAIERVEHLNPLLNAVITPMFDAARAAAPTAAGPFAGVPFLLKDLVTEVPGVRFTEGSVFLRDNVSGSESELVRRLRGAGLVLLGKTNTPEFGMVPACEPVLHGPTRNPWAPDRSTSGSSGGSAAAVASGMVPMAHGNDLGGSLRFPASACGLFGLKPTRARVPLGPEYGDVLGGWAAEHALTRSVRDSAALLDAIAGPAPGDPYPAPPRTRPFAAEVTTAPGRLRIAFSPRLPDGSLGHPDCLAALDDAVALCTALGHELVEADLPGLTPAVGTAIGTAFNAATAWIVEYWIRRLGRRPAPGDLEPLTEAYWAAGQRVSAADYLLATEDLQAFSRVVAEFLGGFDAWLTPTMSAPPARIGEITSTPEEPLRALERGAPTVAYPAVVANITGNPAMSVPLWRTTDGLPIGVHFLGRFGGEATLFRLAGQLEEARPWAAALDACVGDALARSRQRVSSPSLRCRSAIVS</sequence>
<accession>A0A3R9ERP0</accession>
<protein>
    <submittedName>
        <fullName evidence="4">Amidase</fullName>
    </submittedName>
</protein>
<gene>
    <name evidence="4" type="ORF">EIY87_20515</name>
</gene>
<dbReference type="OrthoDB" id="5175573at2"/>
<feature type="compositionally biased region" description="Low complexity" evidence="2">
    <location>
        <begin position="149"/>
        <end position="158"/>
    </location>
</feature>
<dbReference type="Pfam" id="PF01425">
    <property type="entry name" value="Amidase"/>
    <property type="match status" value="1"/>
</dbReference>
<dbReference type="GO" id="GO:0003824">
    <property type="term" value="F:catalytic activity"/>
    <property type="evidence" value="ECO:0007669"/>
    <property type="project" value="InterPro"/>
</dbReference>
<comment type="caution">
    <text evidence="4">The sequence shown here is derived from an EMBL/GenBank/DDBJ whole genome shotgun (WGS) entry which is preliminary data.</text>
</comment>
<proteinExistence type="inferred from homology"/>
<dbReference type="PANTHER" id="PTHR11895">
    <property type="entry name" value="TRANSAMIDASE"/>
    <property type="match status" value="1"/>
</dbReference>
<reference evidence="4 5" key="1">
    <citation type="submission" date="2018-12" db="EMBL/GenBank/DDBJ databases">
        <title>Amycolatopsis eburnea sp. nov. actinomycete associate with arbuscular mycorrhiza fungal spore.</title>
        <authorList>
            <person name="Lumyong S."/>
            <person name="Chaiya L."/>
        </authorList>
    </citation>
    <scope>NUCLEOTIDE SEQUENCE [LARGE SCALE GENOMIC DNA]</scope>
    <source>
        <strain evidence="4 5">GLM-1</strain>
    </source>
</reference>
<dbReference type="Proteomes" id="UP000267081">
    <property type="component" value="Unassembled WGS sequence"/>
</dbReference>